<dbReference type="RefSeq" id="WP_184805993.1">
    <property type="nucleotide sequence ID" value="NZ_JACIIZ010000015.1"/>
</dbReference>
<dbReference type="AlphaFoldDB" id="A0A7X0EGG7"/>
<evidence type="ECO:0000313" key="1">
    <source>
        <dbReference type="EMBL" id="MBB6254101.1"/>
    </source>
</evidence>
<dbReference type="InterPro" id="IPR027417">
    <property type="entry name" value="P-loop_NTPase"/>
</dbReference>
<dbReference type="Gene3D" id="3.40.50.300">
    <property type="entry name" value="P-loop containing nucleotide triphosphate hydrolases"/>
    <property type="match status" value="1"/>
</dbReference>
<name>A0A7X0EGG7_9PROT</name>
<protein>
    <recommendedName>
        <fullName evidence="3">Terminase</fullName>
    </recommendedName>
</protein>
<dbReference type="EMBL" id="JACIIZ010000015">
    <property type="protein sequence ID" value="MBB6254101.1"/>
    <property type="molecule type" value="Genomic_DNA"/>
</dbReference>
<dbReference type="Pfam" id="PF03237">
    <property type="entry name" value="Terminase_6N"/>
    <property type="match status" value="1"/>
</dbReference>
<dbReference type="Proteomes" id="UP000539175">
    <property type="component" value="Unassembled WGS sequence"/>
</dbReference>
<accession>A0A7X0EGG7</accession>
<proteinExistence type="predicted"/>
<comment type="caution">
    <text evidence="1">The sequence shown here is derived from an EMBL/GenBank/DDBJ whole genome shotgun (WGS) entry which is preliminary data.</text>
</comment>
<evidence type="ECO:0008006" key="3">
    <source>
        <dbReference type="Google" id="ProtNLM"/>
    </source>
</evidence>
<reference evidence="1 2" key="1">
    <citation type="submission" date="2020-08" db="EMBL/GenBank/DDBJ databases">
        <title>Genomic Encyclopedia of Type Strains, Phase IV (KMG-IV): sequencing the most valuable type-strain genomes for metagenomic binning, comparative biology and taxonomic classification.</title>
        <authorList>
            <person name="Goeker M."/>
        </authorList>
    </citation>
    <scope>NUCLEOTIDE SEQUENCE [LARGE SCALE GENOMIC DNA]</scope>
    <source>
        <strain evidence="1 2">DSM 22198</strain>
    </source>
</reference>
<gene>
    <name evidence="1" type="ORF">FHS74_004684</name>
</gene>
<sequence>MPRDPYTDLSWDFSRALDPVVLSRDCGFEPDPWQADMLRCDAKDILLLSTRQGGKSTSTSIKALHVALYPPRITVPATVLLISPSQRQSGELFDKVYGCWRKIDPAYQSETDNQTEVMLRNGSRIVSLPGVAKTIRGYSAADLVVYDEASEIDDDVFVAAGPALANTNGTQIALSTPKGRRGKFFHWWQRGGDRWARFRVTADECPRITPEFLERMRTDMSPQAFRQEFYCEFYDAESAAFSGETVDRAMRRDFDVFL</sequence>
<organism evidence="1 2">
    <name type="scientific">Nitrospirillum iridis</name>
    <dbReference type="NCBI Taxonomy" id="765888"/>
    <lineage>
        <taxon>Bacteria</taxon>
        <taxon>Pseudomonadati</taxon>
        <taxon>Pseudomonadota</taxon>
        <taxon>Alphaproteobacteria</taxon>
        <taxon>Rhodospirillales</taxon>
        <taxon>Azospirillaceae</taxon>
        <taxon>Nitrospirillum</taxon>
    </lineage>
</organism>
<keyword evidence="2" id="KW-1185">Reference proteome</keyword>
<evidence type="ECO:0000313" key="2">
    <source>
        <dbReference type="Proteomes" id="UP000539175"/>
    </source>
</evidence>